<keyword evidence="7 9" id="KW-0472">Membrane</keyword>
<keyword evidence="14" id="KW-0675">Receptor</keyword>
<keyword evidence="15" id="KW-1185">Reference proteome</keyword>
<name>A0A1W2CB73_9RHOB</name>
<feature type="domain" description="TonB-dependent receptor plug" evidence="13">
    <location>
        <begin position="51"/>
        <end position="145"/>
    </location>
</feature>
<organism evidence="14 15">
    <name type="scientific">Primorskyibacter flagellatus</name>
    <dbReference type="NCBI Taxonomy" id="1387277"/>
    <lineage>
        <taxon>Bacteria</taxon>
        <taxon>Pseudomonadati</taxon>
        <taxon>Pseudomonadota</taxon>
        <taxon>Alphaproteobacteria</taxon>
        <taxon>Rhodobacterales</taxon>
        <taxon>Roseobacteraceae</taxon>
        <taxon>Primorskyibacter</taxon>
    </lineage>
</organism>
<evidence type="ECO:0000256" key="1">
    <source>
        <dbReference type="ARBA" id="ARBA00004571"/>
    </source>
</evidence>
<evidence type="ECO:0000259" key="12">
    <source>
        <dbReference type="Pfam" id="PF00593"/>
    </source>
</evidence>
<evidence type="ECO:0000256" key="3">
    <source>
        <dbReference type="ARBA" id="ARBA00022448"/>
    </source>
</evidence>
<dbReference type="InterPro" id="IPR036942">
    <property type="entry name" value="Beta-barrel_TonB_sf"/>
</dbReference>
<dbReference type="PANTHER" id="PTHR30069:SF41">
    <property type="entry name" value="HEME_HEMOPEXIN UTILIZATION PROTEIN C"/>
    <property type="match status" value="1"/>
</dbReference>
<proteinExistence type="inferred from homology"/>
<sequence length="659" mass="71370">MRARILKTVFLSSVFTAPAYAQDAPFESNAIFLGTLAINSTGGDAINDKDVTSDDLDRKNPADLQELFRSEPTISVGSSIPMSQKVYVNGIEETRLGITIDGARQNNKVFHHAATNLIDPALLKSARVDPGVAPADAGPGALAGTIAFETKDVEDLLDPGATAGGRVKLEYDSNGDVGTASSAVYSRQGGFESLLFLKRAEGDTRQDGAGDDITGSGTNLASGLLKLAYETDEGHRFELSYEQVHDDEARPYRGNIQRLIGGRPVPLTRNYVLDRRNVVLTYTDETPEGWWDPKFQLSFAKTELDLPEEDQSTYGRTQSFSGVFQNTFAVASGTVTTGLDFFRDEGEMDYKSSTNPAWNEHPIEKLRNVGVFGQARLEPLGGLRLTFGARADFRELEGVDGSKHDDSGISGNFAAEYDLTDSVTLSGGYSHVWGGIDLAENFIMNAAWTYPSDGFDSITARNAFIAAELRTGAWVFDAKLFQTDIDNARNASYGGGPALTADVETRGYEVGVAYAWANGSVQLGYANIESDVDGRIADSYSGNYLTMPLGEVITLSAVHDFETLGLRIGGDVEHVLKNTRTYSFASGGSGPALPSYTVANAFVEYTPRQMDNLTFRAEVNNIFDEQYAARATYGQDFAGEVVPLYEPGRALRISAAIRF</sequence>
<protein>
    <submittedName>
        <fullName evidence="14">Hemoglobin/transferrin/lactoferrin receptor protein</fullName>
    </submittedName>
</protein>
<evidence type="ECO:0000259" key="13">
    <source>
        <dbReference type="Pfam" id="PF07715"/>
    </source>
</evidence>
<dbReference type="InterPro" id="IPR012910">
    <property type="entry name" value="Plug_dom"/>
</dbReference>
<dbReference type="STRING" id="1387277.SAMN06295998_10722"/>
<dbReference type="InterPro" id="IPR039426">
    <property type="entry name" value="TonB-dep_rcpt-like"/>
</dbReference>
<feature type="signal peptide" evidence="11">
    <location>
        <begin position="1"/>
        <end position="21"/>
    </location>
</feature>
<dbReference type="Gene3D" id="2.40.170.20">
    <property type="entry name" value="TonB-dependent receptor, beta-barrel domain"/>
    <property type="match status" value="1"/>
</dbReference>
<dbReference type="PANTHER" id="PTHR30069">
    <property type="entry name" value="TONB-DEPENDENT OUTER MEMBRANE RECEPTOR"/>
    <property type="match status" value="1"/>
</dbReference>
<evidence type="ECO:0000256" key="5">
    <source>
        <dbReference type="ARBA" id="ARBA00022692"/>
    </source>
</evidence>
<evidence type="ECO:0000256" key="11">
    <source>
        <dbReference type="SAM" id="SignalP"/>
    </source>
</evidence>
<dbReference type="GO" id="GO:0044718">
    <property type="term" value="P:siderophore transmembrane transport"/>
    <property type="evidence" value="ECO:0007669"/>
    <property type="project" value="TreeGrafter"/>
</dbReference>
<dbReference type="RefSeq" id="WP_084353068.1">
    <property type="nucleotide sequence ID" value="NZ_FWYD01000007.1"/>
</dbReference>
<dbReference type="EMBL" id="FWYD01000007">
    <property type="protein sequence ID" value="SMC82224.1"/>
    <property type="molecule type" value="Genomic_DNA"/>
</dbReference>
<keyword evidence="5 9" id="KW-0812">Transmembrane</keyword>
<dbReference type="InterPro" id="IPR000531">
    <property type="entry name" value="Beta-barrel_TonB"/>
</dbReference>
<dbReference type="Pfam" id="PF00593">
    <property type="entry name" value="TonB_dep_Rec_b-barrel"/>
    <property type="match status" value="1"/>
</dbReference>
<dbReference type="Proteomes" id="UP000192330">
    <property type="component" value="Unassembled WGS sequence"/>
</dbReference>
<dbReference type="InterPro" id="IPR037066">
    <property type="entry name" value="Plug_dom_sf"/>
</dbReference>
<feature type="domain" description="TonB-dependent receptor-like beta-barrel" evidence="12">
    <location>
        <begin position="253"/>
        <end position="622"/>
    </location>
</feature>
<gene>
    <name evidence="14" type="ORF">SAMN06295998_10722</name>
</gene>
<keyword evidence="4 9" id="KW-1134">Transmembrane beta strand</keyword>
<evidence type="ECO:0000256" key="10">
    <source>
        <dbReference type="RuleBase" id="RU003357"/>
    </source>
</evidence>
<dbReference type="OrthoDB" id="9760494at2"/>
<evidence type="ECO:0000256" key="7">
    <source>
        <dbReference type="ARBA" id="ARBA00023136"/>
    </source>
</evidence>
<dbReference type="AlphaFoldDB" id="A0A1W2CB73"/>
<dbReference type="PROSITE" id="PS52016">
    <property type="entry name" value="TONB_DEPENDENT_REC_3"/>
    <property type="match status" value="1"/>
</dbReference>
<reference evidence="14 15" key="1">
    <citation type="submission" date="2017-04" db="EMBL/GenBank/DDBJ databases">
        <authorList>
            <person name="Afonso C.L."/>
            <person name="Miller P.J."/>
            <person name="Scott M.A."/>
            <person name="Spackman E."/>
            <person name="Goraichik I."/>
            <person name="Dimitrov K.M."/>
            <person name="Suarez D.L."/>
            <person name="Swayne D.E."/>
        </authorList>
    </citation>
    <scope>NUCLEOTIDE SEQUENCE [LARGE SCALE GENOMIC DNA]</scope>
    <source>
        <strain evidence="14 15">CGMCC 1.12644</strain>
    </source>
</reference>
<keyword evidence="3 9" id="KW-0813">Transport</keyword>
<comment type="subcellular location">
    <subcellularLocation>
        <location evidence="1 9">Cell outer membrane</location>
        <topology evidence="1 9">Multi-pass membrane protein</topology>
    </subcellularLocation>
</comment>
<feature type="chain" id="PRO_5012416033" evidence="11">
    <location>
        <begin position="22"/>
        <end position="659"/>
    </location>
</feature>
<evidence type="ECO:0000256" key="2">
    <source>
        <dbReference type="ARBA" id="ARBA00009810"/>
    </source>
</evidence>
<dbReference type="GO" id="GO:0009279">
    <property type="term" value="C:cell outer membrane"/>
    <property type="evidence" value="ECO:0007669"/>
    <property type="project" value="UniProtKB-SubCell"/>
</dbReference>
<comment type="similarity">
    <text evidence="2 9 10">Belongs to the TonB-dependent receptor family.</text>
</comment>
<evidence type="ECO:0000256" key="9">
    <source>
        <dbReference type="PROSITE-ProRule" id="PRU01360"/>
    </source>
</evidence>
<evidence type="ECO:0000256" key="6">
    <source>
        <dbReference type="ARBA" id="ARBA00023077"/>
    </source>
</evidence>
<keyword evidence="8 9" id="KW-0998">Cell outer membrane</keyword>
<keyword evidence="11" id="KW-0732">Signal</keyword>
<keyword evidence="6 10" id="KW-0798">TonB box</keyword>
<dbReference type="SUPFAM" id="SSF56935">
    <property type="entry name" value="Porins"/>
    <property type="match status" value="1"/>
</dbReference>
<dbReference type="GO" id="GO:0015344">
    <property type="term" value="F:siderophore uptake transmembrane transporter activity"/>
    <property type="evidence" value="ECO:0007669"/>
    <property type="project" value="TreeGrafter"/>
</dbReference>
<evidence type="ECO:0000313" key="14">
    <source>
        <dbReference type="EMBL" id="SMC82224.1"/>
    </source>
</evidence>
<dbReference type="Pfam" id="PF07715">
    <property type="entry name" value="Plug"/>
    <property type="match status" value="1"/>
</dbReference>
<accession>A0A1W2CB73</accession>
<evidence type="ECO:0000313" key="15">
    <source>
        <dbReference type="Proteomes" id="UP000192330"/>
    </source>
</evidence>
<evidence type="ECO:0000256" key="8">
    <source>
        <dbReference type="ARBA" id="ARBA00023237"/>
    </source>
</evidence>
<evidence type="ECO:0000256" key="4">
    <source>
        <dbReference type="ARBA" id="ARBA00022452"/>
    </source>
</evidence>
<dbReference type="Gene3D" id="2.170.130.10">
    <property type="entry name" value="TonB-dependent receptor, plug domain"/>
    <property type="match status" value="1"/>
</dbReference>